<feature type="compositionally biased region" description="Acidic residues" evidence="1">
    <location>
        <begin position="63"/>
        <end position="85"/>
    </location>
</feature>
<feature type="domain" description="DUF4371" evidence="2">
    <location>
        <begin position="142"/>
        <end position="272"/>
    </location>
</feature>
<evidence type="ECO:0000259" key="2">
    <source>
        <dbReference type="Pfam" id="PF14291"/>
    </source>
</evidence>
<gene>
    <name evidence="3" type="ORF">GQ55_1G222500</name>
</gene>
<dbReference type="PANTHER" id="PTHR45749:SF30">
    <property type="entry name" value="ZINC FINGER MYM-TYPE PROTEIN 1-LIKE"/>
    <property type="match status" value="1"/>
</dbReference>
<dbReference type="Pfam" id="PF14291">
    <property type="entry name" value="DUF4371"/>
    <property type="match status" value="1"/>
</dbReference>
<keyword evidence="4" id="KW-1185">Reference proteome</keyword>
<dbReference type="Proteomes" id="UP000244336">
    <property type="component" value="Chromosome 1"/>
</dbReference>
<protein>
    <recommendedName>
        <fullName evidence="2">DUF4371 domain-containing protein</fullName>
    </recommendedName>
</protein>
<name>A0A2T7F6K7_9POAL</name>
<feature type="region of interest" description="Disordered" evidence="1">
    <location>
        <begin position="1"/>
        <end position="100"/>
    </location>
</feature>
<organism evidence="3 4">
    <name type="scientific">Panicum hallii var. hallii</name>
    <dbReference type="NCBI Taxonomy" id="1504633"/>
    <lineage>
        <taxon>Eukaryota</taxon>
        <taxon>Viridiplantae</taxon>
        <taxon>Streptophyta</taxon>
        <taxon>Embryophyta</taxon>
        <taxon>Tracheophyta</taxon>
        <taxon>Spermatophyta</taxon>
        <taxon>Magnoliopsida</taxon>
        <taxon>Liliopsida</taxon>
        <taxon>Poales</taxon>
        <taxon>Poaceae</taxon>
        <taxon>PACMAD clade</taxon>
        <taxon>Panicoideae</taxon>
        <taxon>Panicodae</taxon>
        <taxon>Paniceae</taxon>
        <taxon>Panicinae</taxon>
        <taxon>Panicum</taxon>
        <taxon>Panicum sect. Panicum</taxon>
    </lineage>
</organism>
<dbReference type="AlphaFoldDB" id="A0A2T7F6K7"/>
<dbReference type="InterPro" id="IPR025398">
    <property type="entry name" value="DUF4371"/>
</dbReference>
<feature type="compositionally biased region" description="Polar residues" evidence="1">
    <location>
        <begin position="22"/>
        <end position="31"/>
    </location>
</feature>
<evidence type="ECO:0000313" key="4">
    <source>
        <dbReference type="Proteomes" id="UP000244336"/>
    </source>
</evidence>
<dbReference type="STRING" id="1504633.A0A2T7F6K7"/>
<proteinExistence type="predicted"/>
<evidence type="ECO:0000256" key="1">
    <source>
        <dbReference type="SAM" id="MobiDB-lite"/>
    </source>
</evidence>
<dbReference type="EMBL" id="CM009749">
    <property type="protein sequence ID" value="PUZ75694.1"/>
    <property type="molecule type" value="Genomic_DNA"/>
</dbReference>
<evidence type="ECO:0000313" key="3">
    <source>
        <dbReference type="EMBL" id="PUZ75694.1"/>
    </source>
</evidence>
<dbReference type="OrthoDB" id="672600at2759"/>
<accession>A0A2T7F6K7</accession>
<sequence>MKRKKGGSAAAKKKQSEPENVLPSTNQSQIQLVVFQEHSGTGTSAEPPEPVRGEQGQQAETPIIEDDESMSVDETEPSDGDNDDYSIEHDPGLRAPISSYDVNGQDSVRRAYIALGPCQPKMNREDFPQHDCGDSCKFAGGDAFVDGGFQNWNMKARINRHAGKIDSTHSEAEEKYNMFMRPKASICESVAVNTTHFNANYLARVTWSLKCIRFLLRQGLAFHGHDETKASNNAANFRELLAWLAGNFEEVNKVVLENAPQNGQMIDHKIQK</sequence>
<dbReference type="PANTHER" id="PTHR45749">
    <property type="match status" value="1"/>
</dbReference>
<dbReference type="Gramene" id="PUZ75694">
    <property type="protein sequence ID" value="PUZ75694"/>
    <property type="gene ID" value="GQ55_1G222500"/>
</dbReference>
<reference evidence="3 4" key="1">
    <citation type="submission" date="2018-04" db="EMBL/GenBank/DDBJ databases">
        <title>WGS assembly of Panicum hallii var. hallii HAL2.</title>
        <authorList>
            <person name="Lovell J."/>
            <person name="Jenkins J."/>
            <person name="Lowry D."/>
            <person name="Mamidi S."/>
            <person name="Sreedasyam A."/>
            <person name="Weng X."/>
            <person name="Barry K."/>
            <person name="Bonette J."/>
            <person name="Campitelli B."/>
            <person name="Daum C."/>
            <person name="Gordon S."/>
            <person name="Gould B."/>
            <person name="Lipzen A."/>
            <person name="MacQueen A."/>
            <person name="Palacio-Mejia J."/>
            <person name="Plott C."/>
            <person name="Shakirov E."/>
            <person name="Shu S."/>
            <person name="Yoshinaga Y."/>
            <person name="Zane M."/>
            <person name="Rokhsar D."/>
            <person name="Grimwood J."/>
            <person name="Schmutz J."/>
            <person name="Juenger T."/>
        </authorList>
    </citation>
    <scope>NUCLEOTIDE SEQUENCE [LARGE SCALE GENOMIC DNA]</scope>
    <source>
        <strain evidence="4">cv. HAL2</strain>
    </source>
</reference>